<evidence type="ECO:0000256" key="3">
    <source>
        <dbReference type="ARBA" id="ARBA00022741"/>
    </source>
</evidence>
<dbReference type="GO" id="GO:0004713">
    <property type="term" value="F:protein tyrosine kinase activity"/>
    <property type="evidence" value="ECO:0007669"/>
    <property type="project" value="UniProtKB-KW"/>
</dbReference>
<evidence type="ECO:0000256" key="2">
    <source>
        <dbReference type="ARBA" id="ARBA00022679"/>
    </source>
</evidence>
<dbReference type="AlphaFoldDB" id="A0A8S1GLV0"/>
<evidence type="ECO:0000256" key="9">
    <source>
        <dbReference type="ARBA" id="ARBA00049014"/>
    </source>
</evidence>
<keyword evidence="6" id="KW-0829">Tyrosine-protein kinase</keyword>
<dbReference type="InterPro" id="IPR011009">
    <property type="entry name" value="Kinase-like_dom_sf"/>
</dbReference>
<comment type="catalytic activity">
    <reaction evidence="9">
        <text>L-seryl-[protein] + ATP = O-phospho-L-seryl-[protein] + ADP + H(+)</text>
        <dbReference type="Rhea" id="RHEA:17989"/>
        <dbReference type="Rhea" id="RHEA-COMP:9863"/>
        <dbReference type="Rhea" id="RHEA-COMP:11604"/>
        <dbReference type="ChEBI" id="CHEBI:15378"/>
        <dbReference type="ChEBI" id="CHEBI:29999"/>
        <dbReference type="ChEBI" id="CHEBI:30616"/>
        <dbReference type="ChEBI" id="CHEBI:83421"/>
        <dbReference type="ChEBI" id="CHEBI:456216"/>
        <dbReference type="EC" id="2.7.12.2"/>
    </reaction>
</comment>
<feature type="compositionally biased region" description="Polar residues" evidence="13">
    <location>
        <begin position="16"/>
        <end position="31"/>
    </location>
</feature>
<dbReference type="InterPro" id="IPR017441">
    <property type="entry name" value="Protein_kinase_ATP_BS"/>
</dbReference>
<evidence type="ECO:0000256" key="7">
    <source>
        <dbReference type="ARBA" id="ARBA00038035"/>
    </source>
</evidence>
<evidence type="ECO:0000256" key="11">
    <source>
        <dbReference type="ARBA" id="ARBA00051693"/>
    </source>
</evidence>
<feature type="region of interest" description="Disordered" evidence="13">
    <location>
        <begin position="1"/>
        <end position="36"/>
    </location>
</feature>
<feature type="binding site" evidence="12">
    <location>
        <position position="102"/>
    </location>
    <ligand>
        <name>ATP</name>
        <dbReference type="ChEBI" id="CHEBI:30616"/>
    </ligand>
</feature>
<evidence type="ECO:0000256" key="1">
    <source>
        <dbReference type="ARBA" id="ARBA00022527"/>
    </source>
</evidence>
<dbReference type="OrthoDB" id="10252354at2759"/>
<sequence length="150" mass="16607">MSSGKRRNPLGLSLPPTVNENSESGDNTVEEPSNLVPLDEQLKKLGLTEPQKQRLNEWIQVKEAIQELTEDVLDNQGELGHGNGGVVHKVSHKNNGVVMARKLVHLEVKPSVRQQIVKELSVLHKCNSPYIVGFYGAFIDNNDISICMDS</sequence>
<evidence type="ECO:0000256" key="5">
    <source>
        <dbReference type="ARBA" id="ARBA00022840"/>
    </source>
</evidence>
<keyword evidence="4" id="KW-0418">Kinase</keyword>
<comment type="catalytic activity">
    <reaction evidence="11">
        <text>L-tyrosyl-[protein] + ATP = O-phospho-L-tyrosyl-[protein] + ADP + H(+)</text>
        <dbReference type="Rhea" id="RHEA:10596"/>
        <dbReference type="Rhea" id="RHEA-COMP:10136"/>
        <dbReference type="Rhea" id="RHEA-COMP:20101"/>
        <dbReference type="ChEBI" id="CHEBI:15378"/>
        <dbReference type="ChEBI" id="CHEBI:30616"/>
        <dbReference type="ChEBI" id="CHEBI:46858"/>
        <dbReference type="ChEBI" id="CHEBI:61978"/>
        <dbReference type="ChEBI" id="CHEBI:456216"/>
        <dbReference type="EC" id="2.7.12.2"/>
    </reaction>
</comment>
<dbReference type="GO" id="GO:0005524">
    <property type="term" value="F:ATP binding"/>
    <property type="evidence" value="ECO:0007669"/>
    <property type="project" value="UniProtKB-UniRule"/>
</dbReference>
<organism evidence="15 16">
    <name type="scientific">Caenorhabditis auriculariae</name>
    <dbReference type="NCBI Taxonomy" id="2777116"/>
    <lineage>
        <taxon>Eukaryota</taxon>
        <taxon>Metazoa</taxon>
        <taxon>Ecdysozoa</taxon>
        <taxon>Nematoda</taxon>
        <taxon>Chromadorea</taxon>
        <taxon>Rhabditida</taxon>
        <taxon>Rhabditina</taxon>
        <taxon>Rhabditomorpha</taxon>
        <taxon>Rhabditoidea</taxon>
        <taxon>Rhabditidae</taxon>
        <taxon>Peloderinae</taxon>
        <taxon>Caenorhabditis</taxon>
    </lineage>
</organism>
<keyword evidence="2" id="KW-0808">Transferase</keyword>
<name>A0A8S1GLV0_9PELO</name>
<dbReference type="GO" id="GO:0004708">
    <property type="term" value="F:MAP kinase kinase activity"/>
    <property type="evidence" value="ECO:0007669"/>
    <property type="project" value="UniProtKB-EC"/>
</dbReference>
<comment type="caution">
    <text evidence="15">The sequence shown here is derived from an EMBL/GenBank/DDBJ whole genome shotgun (WGS) entry which is preliminary data.</text>
</comment>
<evidence type="ECO:0000259" key="14">
    <source>
        <dbReference type="PROSITE" id="PS50011"/>
    </source>
</evidence>
<evidence type="ECO:0000256" key="6">
    <source>
        <dbReference type="ARBA" id="ARBA00023137"/>
    </source>
</evidence>
<dbReference type="PANTHER" id="PTHR47448:SF1">
    <property type="entry name" value="SERINE_THREONINE-PROTEIN KINASE STE7 HOMOLOG"/>
    <property type="match status" value="1"/>
</dbReference>
<protein>
    <recommendedName>
        <fullName evidence="8">mitogen-activated protein kinase kinase</fullName>
        <ecNumber evidence="8">2.7.12.2</ecNumber>
    </recommendedName>
</protein>
<dbReference type="InterPro" id="IPR050915">
    <property type="entry name" value="MAP_kinase_kinase"/>
</dbReference>
<evidence type="ECO:0000313" key="16">
    <source>
        <dbReference type="Proteomes" id="UP000835052"/>
    </source>
</evidence>
<gene>
    <name evidence="15" type="ORF">CAUJ_LOCUS36</name>
</gene>
<proteinExistence type="inferred from homology"/>
<evidence type="ECO:0000313" key="15">
    <source>
        <dbReference type="EMBL" id="CAD6184117.1"/>
    </source>
</evidence>
<dbReference type="PANTHER" id="PTHR47448">
    <property type="entry name" value="DUAL SPECIFICITY MITOGEN-ACTIVATED PROTEIN KINASE KINASE DSOR1-LIKE PROTEIN"/>
    <property type="match status" value="1"/>
</dbReference>
<dbReference type="EMBL" id="CAJGYM010000001">
    <property type="protein sequence ID" value="CAD6184117.1"/>
    <property type="molecule type" value="Genomic_DNA"/>
</dbReference>
<dbReference type="Gene3D" id="3.30.200.20">
    <property type="entry name" value="Phosphorylase Kinase, domain 1"/>
    <property type="match status" value="1"/>
</dbReference>
<dbReference type="GO" id="GO:0004674">
    <property type="term" value="F:protein serine/threonine kinase activity"/>
    <property type="evidence" value="ECO:0007669"/>
    <property type="project" value="UniProtKB-KW"/>
</dbReference>
<reference evidence="15" key="1">
    <citation type="submission" date="2020-10" db="EMBL/GenBank/DDBJ databases">
        <authorList>
            <person name="Kikuchi T."/>
        </authorList>
    </citation>
    <scope>NUCLEOTIDE SEQUENCE</scope>
    <source>
        <strain evidence="15">NKZ352</strain>
    </source>
</reference>
<evidence type="ECO:0000256" key="12">
    <source>
        <dbReference type="PROSITE-ProRule" id="PRU10141"/>
    </source>
</evidence>
<keyword evidence="16" id="KW-1185">Reference proteome</keyword>
<evidence type="ECO:0000256" key="10">
    <source>
        <dbReference type="ARBA" id="ARBA00049299"/>
    </source>
</evidence>
<dbReference type="PROSITE" id="PS50011">
    <property type="entry name" value="PROTEIN_KINASE_DOM"/>
    <property type="match status" value="1"/>
</dbReference>
<keyword evidence="3 12" id="KW-0547">Nucleotide-binding</keyword>
<dbReference type="EC" id="2.7.12.2" evidence="8"/>
<evidence type="ECO:0000256" key="13">
    <source>
        <dbReference type="SAM" id="MobiDB-lite"/>
    </source>
</evidence>
<dbReference type="FunFam" id="3.30.200.20:FF:000040">
    <property type="entry name" value="Dual specificity mitogen-activated protein kinase kinase"/>
    <property type="match status" value="1"/>
</dbReference>
<dbReference type="InterPro" id="IPR000719">
    <property type="entry name" value="Prot_kinase_dom"/>
</dbReference>
<dbReference type="Pfam" id="PF00069">
    <property type="entry name" value="Pkinase"/>
    <property type="match status" value="1"/>
</dbReference>
<keyword evidence="1" id="KW-0723">Serine/threonine-protein kinase</keyword>
<dbReference type="Proteomes" id="UP000835052">
    <property type="component" value="Unassembled WGS sequence"/>
</dbReference>
<evidence type="ECO:0000256" key="8">
    <source>
        <dbReference type="ARBA" id="ARBA00038999"/>
    </source>
</evidence>
<dbReference type="SUPFAM" id="SSF56112">
    <property type="entry name" value="Protein kinase-like (PK-like)"/>
    <property type="match status" value="1"/>
</dbReference>
<evidence type="ECO:0000256" key="4">
    <source>
        <dbReference type="ARBA" id="ARBA00022777"/>
    </source>
</evidence>
<feature type="domain" description="Protein kinase" evidence="14">
    <location>
        <begin position="73"/>
        <end position="150"/>
    </location>
</feature>
<keyword evidence="5 12" id="KW-0067">ATP-binding</keyword>
<dbReference type="PROSITE" id="PS00107">
    <property type="entry name" value="PROTEIN_KINASE_ATP"/>
    <property type="match status" value="1"/>
</dbReference>
<accession>A0A8S1GLV0</accession>
<comment type="catalytic activity">
    <reaction evidence="10">
        <text>L-threonyl-[protein] + ATP = O-phospho-L-threonyl-[protein] + ADP + H(+)</text>
        <dbReference type="Rhea" id="RHEA:46608"/>
        <dbReference type="Rhea" id="RHEA-COMP:11060"/>
        <dbReference type="Rhea" id="RHEA-COMP:11605"/>
        <dbReference type="ChEBI" id="CHEBI:15378"/>
        <dbReference type="ChEBI" id="CHEBI:30013"/>
        <dbReference type="ChEBI" id="CHEBI:30616"/>
        <dbReference type="ChEBI" id="CHEBI:61977"/>
        <dbReference type="ChEBI" id="CHEBI:456216"/>
        <dbReference type="EC" id="2.7.12.2"/>
    </reaction>
</comment>
<comment type="similarity">
    <text evidence="7">Belongs to the protein kinase superfamily. STE Ser/Thr protein kinase family. MAP kinase kinase subfamily.</text>
</comment>